<gene>
    <name evidence="2" type="ORF">CYMTET_22077</name>
</gene>
<keyword evidence="3" id="KW-1185">Reference proteome</keyword>
<comment type="caution">
    <text evidence="2">The sequence shown here is derived from an EMBL/GenBank/DDBJ whole genome shotgun (WGS) entry which is preliminary data.</text>
</comment>
<evidence type="ECO:0000313" key="2">
    <source>
        <dbReference type="EMBL" id="KAK3269486.1"/>
    </source>
</evidence>
<proteinExistence type="predicted"/>
<feature type="compositionally biased region" description="Acidic residues" evidence="1">
    <location>
        <begin position="129"/>
        <end position="143"/>
    </location>
</feature>
<dbReference type="Proteomes" id="UP001190700">
    <property type="component" value="Unassembled WGS sequence"/>
</dbReference>
<name>A0AAE0G0P0_9CHLO</name>
<organism evidence="2 3">
    <name type="scientific">Cymbomonas tetramitiformis</name>
    <dbReference type="NCBI Taxonomy" id="36881"/>
    <lineage>
        <taxon>Eukaryota</taxon>
        <taxon>Viridiplantae</taxon>
        <taxon>Chlorophyta</taxon>
        <taxon>Pyramimonadophyceae</taxon>
        <taxon>Pyramimonadales</taxon>
        <taxon>Pyramimonadaceae</taxon>
        <taxon>Cymbomonas</taxon>
    </lineage>
</organism>
<feature type="region of interest" description="Disordered" evidence="1">
    <location>
        <begin position="215"/>
        <end position="267"/>
    </location>
</feature>
<evidence type="ECO:0000313" key="3">
    <source>
        <dbReference type="Proteomes" id="UP001190700"/>
    </source>
</evidence>
<reference evidence="2 3" key="1">
    <citation type="journal article" date="2015" name="Genome Biol. Evol.">
        <title>Comparative Genomics of a Bacterivorous Green Alga Reveals Evolutionary Causalities and Consequences of Phago-Mixotrophic Mode of Nutrition.</title>
        <authorList>
            <person name="Burns J.A."/>
            <person name="Paasch A."/>
            <person name="Narechania A."/>
            <person name="Kim E."/>
        </authorList>
    </citation>
    <scope>NUCLEOTIDE SEQUENCE [LARGE SCALE GENOMIC DNA]</scope>
    <source>
        <strain evidence="2 3">PLY_AMNH</strain>
    </source>
</reference>
<accession>A0AAE0G0P0</accession>
<feature type="compositionally biased region" description="Pro residues" evidence="1">
    <location>
        <begin position="215"/>
        <end position="225"/>
    </location>
</feature>
<feature type="compositionally biased region" description="Polar residues" evidence="1">
    <location>
        <begin position="244"/>
        <end position="254"/>
    </location>
</feature>
<dbReference type="AlphaFoldDB" id="A0AAE0G0P0"/>
<protein>
    <submittedName>
        <fullName evidence="2">Uncharacterized protein</fullName>
    </submittedName>
</protein>
<feature type="region of interest" description="Disordered" evidence="1">
    <location>
        <begin position="129"/>
        <end position="185"/>
    </location>
</feature>
<dbReference type="EMBL" id="LGRX02010924">
    <property type="protein sequence ID" value="KAK3269486.1"/>
    <property type="molecule type" value="Genomic_DNA"/>
</dbReference>
<feature type="region of interest" description="Disordered" evidence="1">
    <location>
        <begin position="58"/>
        <end position="78"/>
    </location>
</feature>
<evidence type="ECO:0000256" key="1">
    <source>
        <dbReference type="SAM" id="MobiDB-lite"/>
    </source>
</evidence>
<sequence>MCDEISARSFGVAEGGAATSIGEYAAYCQPVDAIMDGFHVGGVAKEVASFTAVKINAPHEDTPPAPPPPPVSDDCTESSVGDCIYPAADMTQFENQIFADIIAKRQHAVLRDEIHLQHAWMIDDDGDDGALLDGDDSESDGSEAYETGECAQRSGDATPRHQPVTGEVIGGASGTTPPPVGGVSIRPYVIPPRRVRRHQMRQGFFWPVPLFPPPPGLDHAPPSPDYSPGSSGDEAEASIDTFDIGNSSISSTNDVAAEPRSLYLGEP</sequence>